<dbReference type="Pfam" id="PF04085">
    <property type="entry name" value="MreC"/>
    <property type="match status" value="1"/>
</dbReference>
<name>A0A6I1ERR2_9BURK</name>
<dbReference type="AlphaFoldDB" id="A0A6I1ERR2"/>
<feature type="coiled-coil region" evidence="6">
    <location>
        <begin position="74"/>
        <end position="111"/>
    </location>
</feature>
<evidence type="ECO:0000256" key="4">
    <source>
        <dbReference type="ARBA" id="ARBA00032089"/>
    </source>
</evidence>
<dbReference type="Gene3D" id="2.40.10.350">
    <property type="entry name" value="Rod shape-determining protein MreC, domain 2"/>
    <property type="match status" value="1"/>
</dbReference>
<evidence type="ECO:0000313" key="8">
    <source>
        <dbReference type="EMBL" id="KAB7663295.1"/>
    </source>
</evidence>
<keyword evidence="6" id="KW-0175">Coiled coil</keyword>
<dbReference type="RefSeq" id="WP_152157230.1">
    <property type="nucleotide sequence ID" value="NZ_WEHX01000001.1"/>
</dbReference>
<evidence type="ECO:0000256" key="2">
    <source>
        <dbReference type="ARBA" id="ARBA00013855"/>
    </source>
</evidence>
<dbReference type="Gene3D" id="2.40.10.340">
    <property type="entry name" value="Rod shape-determining protein MreC, domain 1"/>
    <property type="match status" value="1"/>
</dbReference>
<dbReference type="PIRSF" id="PIRSF038471">
    <property type="entry name" value="MreC"/>
    <property type="match status" value="1"/>
</dbReference>
<dbReference type="InterPro" id="IPR042177">
    <property type="entry name" value="Cell/Rod_1"/>
</dbReference>
<comment type="function">
    <text evidence="5">Involved in formation and maintenance of cell shape.</text>
</comment>
<protein>
    <recommendedName>
        <fullName evidence="2 5">Cell shape-determining protein MreC</fullName>
    </recommendedName>
    <alternativeName>
        <fullName evidence="4 5">Cell shape protein MreC</fullName>
    </alternativeName>
</protein>
<gene>
    <name evidence="8" type="primary">mreC</name>
    <name evidence="8" type="ORF">GBM95_00155</name>
</gene>
<dbReference type="PANTHER" id="PTHR34138:SF1">
    <property type="entry name" value="CELL SHAPE-DETERMINING PROTEIN MREC"/>
    <property type="match status" value="1"/>
</dbReference>
<reference evidence="8 9" key="1">
    <citation type="submission" date="2019-10" db="EMBL/GenBank/DDBJ databases">
        <title>Genome diversity of Sutterella seckii.</title>
        <authorList>
            <person name="Chaplin A.V."/>
            <person name="Sokolova S.R."/>
            <person name="Mosin K.A."/>
            <person name="Ivanova E.L."/>
            <person name="Kochetkova T.O."/>
            <person name="Goltsov A.Y."/>
            <person name="Trofimov D.Y."/>
            <person name="Efimov B.A."/>
        </authorList>
    </citation>
    <scope>NUCLEOTIDE SEQUENCE [LARGE SCALE GENOMIC DNA]</scope>
    <source>
        <strain evidence="8 9">ASD393</strain>
    </source>
</reference>
<comment type="caution">
    <text evidence="8">The sequence shown here is derived from an EMBL/GenBank/DDBJ whole genome shotgun (WGS) entry which is preliminary data.</text>
</comment>
<organism evidence="8 9">
    <name type="scientific">Sutterella seckii</name>
    <dbReference type="NCBI Taxonomy" id="1944635"/>
    <lineage>
        <taxon>Bacteria</taxon>
        <taxon>Pseudomonadati</taxon>
        <taxon>Pseudomonadota</taxon>
        <taxon>Betaproteobacteria</taxon>
        <taxon>Burkholderiales</taxon>
        <taxon>Sutterellaceae</taxon>
        <taxon>Sutterella</taxon>
    </lineage>
</organism>
<dbReference type="InterPro" id="IPR007221">
    <property type="entry name" value="MreC"/>
</dbReference>
<dbReference type="NCBIfam" id="TIGR00219">
    <property type="entry name" value="mreC"/>
    <property type="match status" value="1"/>
</dbReference>
<comment type="similarity">
    <text evidence="1 5">Belongs to the MreC family.</text>
</comment>
<evidence type="ECO:0000259" key="7">
    <source>
        <dbReference type="Pfam" id="PF04085"/>
    </source>
</evidence>
<dbReference type="InterPro" id="IPR055342">
    <property type="entry name" value="MreC_beta-barrel_core"/>
</dbReference>
<dbReference type="OrthoDB" id="9808025at2"/>
<dbReference type="GO" id="GO:0008360">
    <property type="term" value="P:regulation of cell shape"/>
    <property type="evidence" value="ECO:0007669"/>
    <property type="project" value="UniProtKB-KW"/>
</dbReference>
<evidence type="ECO:0000256" key="5">
    <source>
        <dbReference type="PIRNR" id="PIRNR038471"/>
    </source>
</evidence>
<sequence>MAYGAPPLFRQGVSARARFLFFLMLSLAAILVDGRLRSLDGLRSTVVSFTSPIVEAIHLPGRILGEGQGYFMSKRRLNEEVQRLSEENQLLQLSAARYEEVQQENESLRRLINTVPRAADKVATAEVIGRIADPFSRRIQINIGSREGVEVGMPVIGPFGVLGQISRVVNRLSEVTLLTDHTIRLSVINRRTGAFFILSGTGDDALSVLFALPSADIRPGDELITSGLDNLFPKAILAARVTATSYQPGEPYQRVEAAAVADVEDIQFATVVLANPNPAAGLEEVAAPSRFERRSRR</sequence>
<evidence type="ECO:0000313" key="9">
    <source>
        <dbReference type="Proteomes" id="UP000430564"/>
    </source>
</evidence>
<feature type="domain" description="Rod shape-determining protein MreC beta-barrel core" evidence="7">
    <location>
        <begin position="127"/>
        <end position="272"/>
    </location>
</feature>
<evidence type="ECO:0000256" key="1">
    <source>
        <dbReference type="ARBA" id="ARBA00009369"/>
    </source>
</evidence>
<dbReference type="PANTHER" id="PTHR34138">
    <property type="entry name" value="CELL SHAPE-DETERMINING PROTEIN MREC"/>
    <property type="match status" value="1"/>
</dbReference>
<evidence type="ECO:0000256" key="6">
    <source>
        <dbReference type="SAM" id="Coils"/>
    </source>
</evidence>
<dbReference type="InterPro" id="IPR042175">
    <property type="entry name" value="Cell/Rod_MreC_2"/>
</dbReference>
<evidence type="ECO:0000256" key="3">
    <source>
        <dbReference type="ARBA" id="ARBA00022960"/>
    </source>
</evidence>
<keyword evidence="3 5" id="KW-0133">Cell shape</keyword>
<dbReference type="Proteomes" id="UP000430564">
    <property type="component" value="Unassembled WGS sequence"/>
</dbReference>
<accession>A0A6I1ERR2</accession>
<dbReference type="EMBL" id="WEHX01000001">
    <property type="protein sequence ID" value="KAB7663295.1"/>
    <property type="molecule type" value="Genomic_DNA"/>
</dbReference>
<dbReference type="GO" id="GO:0005886">
    <property type="term" value="C:plasma membrane"/>
    <property type="evidence" value="ECO:0007669"/>
    <property type="project" value="TreeGrafter"/>
</dbReference>
<proteinExistence type="inferred from homology"/>